<dbReference type="Pfam" id="PF07690">
    <property type="entry name" value="MFS_1"/>
    <property type="match status" value="1"/>
</dbReference>
<feature type="transmembrane region" description="Helical" evidence="7">
    <location>
        <begin position="323"/>
        <end position="340"/>
    </location>
</feature>
<feature type="transmembrane region" description="Helical" evidence="7">
    <location>
        <begin position="177"/>
        <end position="196"/>
    </location>
</feature>
<dbReference type="Proteomes" id="UP000243605">
    <property type="component" value="Unassembled WGS sequence"/>
</dbReference>
<feature type="transmembrane region" description="Helical" evidence="7">
    <location>
        <begin position="294"/>
        <end position="317"/>
    </location>
</feature>
<evidence type="ECO:0000256" key="3">
    <source>
        <dbReference type="ARBA" id="ARBA00022475"/>
    </source>
</evidence>
<feature type="transmembrane region" description="Helical" evidence="7">
    <location>
        <begin position="110"/>
        <end position="128"/>
    </location>
</feature>
<feature type="transmembrane region" description="Helical" evidence="7">
    <location>
        <begin position="377"/>
        <end position="400"/>
    </location>
</feature>
<gene>
    <name evidence="9" type="ORF">SAMN05192557_1050</name>
</gene>
<dbReference type="InterPro" id="IPR022324">
    <property type="entry name" value="Bacilysin_exporter_BacE_put"/>
</dbReference>
<evidence type="ECO:0000256" key="5">
    <source>
        <dbReference type="ARBA" id="ARBA00022989"/>
    </source>
</evidence>
<name>A0A662Z507_9STAP</name>
<evidence type="ECO:0000256" key="7">
    <source>
        <dbReference type="SAM" id="Phobius"/>
    </source>
</evidence>
<dbReference type="Gene3D" id="1.20.1250.20">
    <property type="entry name" value="MFS general substrate transporter like domains"/>
    <property type="match status" value="1"/>
</dbReference>
<proteinExistence type="predicted"/>
<dbReference type="PROSITE" id="PS50850">
    <property type="entry name" value="MFS"/>
    <property type="match status" value="1"/>
</dbReference>
<keyword evidence="4 7" id="KW-0812">Transmembrane</keyword>
<dbReference type="GO" id="GO:0005886">
    <property type="term" value="C:plasma membrane"/>
    <property type="evidence" value="ECO:0007669"/>
    <property type="project" value="UniProtKB-SubCell"/>
</dbReference>
<keyword evidence="2" id="KW-0813">Transport</keyword>
<feature type="transmembrane region" description="Helical" evidence="7">
    <location>
        <begin position="352"/>
        <end position="371"/>
    </location>
</feature>
<keyword evidence="3" id="KW-1003">Cell membrane</keyword>
<evidence type="ECO:0000256" key="4">
    <source>
        <dbReference type="ARBA" id="ARBA00022692"/>
    </source>
</evidence>
<keyword evidence="6 7" id="KW-0472">Membrane</keyword>
<feature type="transmembrane region" description="Helical" evidence="7">
    <location>
        <begin position="228"/>
        <end position="249"/>
    </location>
</feature>
<dbReference type="EMBL" id="FOIT01000002">
    <property type="protein sequence ID" value="SEV96779.1"/>
    <property type="molecule type" value="Genomic_DNA"/>
</dbReference>
<dbReference type="InterPro" id="IPR020846">
    <property type="entry name" value="MFS_dom"/>
</dbReference>
<dbReference type="GO" id="GO:0022857">
    <property type="term" value="F:transmembrane transporter activity"/>
    <property type="evidence" value="ECO:0007669"/>
    <property type="project" value="InterPro"/>
</dbReference>
<evidence type="ECO:0000256" key="2">
    <source>
        <dbReference type="ARBA" id="ARBA00022448"/>
    </source>
</evidence>
<dbReference type="CDD" id="cd06173">
    <property type="entry name" value="MFS_MefA_like"/>
    <property type="match status" value="1"/>
</dbReference>
<organism evidence="9 10">
    <name type="scientific">Aliicoccus persicus</name>
    <dbReference type="NCBI Taxonomy" id="930138"/>
    <lineage>
        <taxon>Bacteria</taxon>
        <taxon>Bacillati</taxon>
        <taxon>Bacillota</taxon>
        <taxon>Bacilli</taxon>
        <taxon>Bacillales</taxon>
        <taxon>Staphylococcaceae</taxon>
        <taxon>Aliicoccus</taxon>
    </lineage>
</organism>
<feature type="transmembrane region" description="Helical" evidence="7">
    <location>
        <begin position="81"/>
        <end position="104"/>
    </location>
</feature>
<dbReference type="InterPro" id="IPR011701">
    <property type="entry name" value="MFS"/>
</dbReference>
<feature type="transmembrane region" description="Helical" evidence="7">
    <location>
        <begin position="261"/>
        <end position="282"/>
    </location>
</feature>
<evidence type="ECO:0000313" key="9">
    <source>
        <dbReference type="EMBL" id="SEV96779.1"/>
    </source>
</evidence>
<dbReference type="PANTHER" id="PTHR23513:SF6">
    <property type="entry name" value="MAJOR FACILITATOR SUPERFAMILY ASSOCIATED DOMAIN-CONTAINING PROTEIN"/>
    <property type="match status" value="1"/>
</dbReference>
<sequence>MKKFQAFKKLFEVKNLRILWTSESMNLIGDAFFTFAVAWIIYAETESMLYSSLIVVAMHLTNLIISPISGVITDKYNRKKIMILMTLLSSLIMFITAVAIYIIGEVTIEIAIIAVILTNITTSFYTNARSSITPDLVGKELFTASLGMFGIINQLSDIIGRLLAGALIVYIGSVSAVLLNSVFLLVASLILTLITMHGTRESSDAKIEYPNYFEMLKEGWITIKNHPYLLSIVYITIILNMASFFFPFYPALVYDQLEGNALTLSILSIAGILGGILGGLVSGNIERSIGVGKAMILSILTGGIFIIILGLSSVLIISVLAEFFLVFALVINGVMFNAVQSITIDAEVRGRVMGLVGVITMVSIPFMNLIAGFIGDIVGVSVIFVASGIWTLLVVPLMAFNKKIRNAEL</sequence>
<evidence type="ECO:0000256" key="1">
    <source>
        <dbReference type="ARBA" id="ARBA00004651"/>
    </source>
</evidence>
<protein>
    <submittedName>
        <fullName evidence="9">Predicted arabinose efflux permease, MFS family</fullName>
    </submittedName>
</protein>
<comment type="subcellular location">
    <subcellularLocation>
        <location evidence="1">Cell membrane</location>
        <topology evidence="1">Multi-pass membrane protein</topology>
    </subcellularLocation>
</comment>
<dbReference type="RefSeq" id="WP_091474569.1">
    <property type="nucleotide sequence ID" value="NZ_FOIT01000002.1"/>
</dbReference>
<evidence type="ECO:0000256" key="6">
    <source>
        <dbReference type="ARBA" id="ARBA00023136"/>
    </source>
</evidence>
<keyword evidence="10" id="KW-1185">Reference proteome</keyword>
<dbReference type="SUPFAM" id="SSF103473">
    <property type="entry name" value="MFS general substrate transporter"/>
    <property type="match status" value="1"/>
</dbReference>
<evidence type="ECO:0000313" key="10">
    <source>
        <dbReference type="Proteomes" id="UP000243605"/>
    </source>
</evidence>
<dbReference type="PRINTS" id="PR01988">
    <property type="entry name" value="EXPORTERBACE"/>
</dbReference>
<accession>A0A662Z507</accession>
<feature type="transmembrane region" description="Helical" evidence="7">
    <location>
        <begin position="48"/>
        <end position="69"/>
    </location>
</feature>
<dbReference type="OrthoDB" id="2351575at2"/>
<dbReference type="AlphaFoldDB" id="A0A662Z507"/>
<evidence type="ECO:0000259" key="8">
    <source>
        <dbReference type="PROSITE" id="PS50850"/>
    </source>
</evidence>
<dbReference type="PANTHER" id="PTHR23513">
    <property type="entry name" value="INTEGRAL MEMBRANE EFFLUX PROTEIN-RELATED"/>
    <property type="match status" value="1"/>
</dbReference>
<keyword evidence="5 7" id="KW-1133">Transmembrane helix</keyword>
<dbReference type="InterPro" id="IPR036259">
    <property type="entry name" value="MFS_trans_sf"/>
</dbReference>
<reference evidence="9 10" key="1">
    <citation type="submission" date="2016-10" db="EMBL/GenBank/DDBJ databases">
        <authorList>
            <person name="Varghese N."/>
            <person name="Submissions S."/>
        </authorList>
    </citation>
    <scope>NUCLEOTIDE SEQUENCE [LARGE SCALE GENOMIC DNA]</scope>
    <source>
        <strain evidence="9 10">IBRC-M10081</strain>
    </source>
</reference>
<feature type="domain" description="Major facilitator superfamily (MFS) profile" evidence="8">
    <location>
        <begin position="1"/>
        <end position="405"/>
    </location>
</feature>
<feature type="transmembrane region" description="Helical" evidence="7">
    <location>
        <begin position="24"/>
        <end position="42"/>
    </location>
</feature>